<organism evidence="7 8">
    <name type="scientific">Phanerochaete sordida</name>
    <dbReference type="NCBI Taxonomy" id="48140"/>
    <lineage>
        <taxon>Eukaryota</taxon>
        <taxon>Fungi</taxon>
        <taxon>Dikarya</taxon>
        <taxon>Basidiomycota</taxon>
        <taxon>Agaricomycotina</taxon>
        <taxon>Agaricomycetes</taxon>
        <taxon>Polyporales</taxon>
        <taxon>Phanerochaetaceae</taxon>
        <taxon>Phanerochaete</taxon>
    </lineage>
</organism>
<feature type="transmembrane region" description="Helical" evidence="6">
    <location>
        <begin position="220"/>
        <end position="237"/>
    </location>
</feature>
<dbReference type="OrthoDB" id="2015447at2759"/>
<gene>
    <name evidence="7" type="ORF">PsYK624_102100</name>
</gene>
<dbReference type="EMBL" id="BPQB01000037">
    <property type="protein sequence ID" value="GJE94042.1"/>
    <property type="molecule type" value="Genomic_DNA"/>
</dbReference>
<feature type="transmembrane region" description="Helical" evidence="6">
    <location>
        <begin position="327"/>
        <end position="347"/>
    </location>
</feature>
<dbReference type="PANTHER" id="PTHR23510">
    <property type="entry name" value="INNER MEMBRANE TRANSPORT PROTEIN YAJR"/>
    <property type="match status" value="1"/>
</dbReference>
<dbReference type="PANTHER" id="PTHR23510:SF64">
    <property type="entry name" value="INNER MEMBRANE TRANSPORT PROTEIN YAJR"/>
    <property type="match status" value="1"/>
</dbReference>
<feature type="transmembrane region" description="Helical" evidence="6">
    <location>
        <begin position="91"/>
        <end position="110"/>
    </location>
</feature>
<dbReference type="AlphaFoldDB" id="A0A9P3GE62"/>
<feature type="transmembrane region" description="Helical" evidence="6">
    <location>
        <begin position="59"/>
        <end position="79"/>
    </location>
</feature>
<dbReference type="InterPro" id="IPR036259">
    <property type="entry name" value="MFS_trans_sf"/>
</dbReference>
<dbReference type="InterPro" id="IPR051068">
    <property type="entry name" value="MFS_Domain-Containing_Protein"/>
</dbReference>
<protein>
    <submittedName>
        <fullName evidence="7">MFS general substrate transporter</fullName>
    </submittedName>
</protein>
<accession>A0A9P3GE62</accession>
<feature type="region of interest" description="Disordered" evidence="5">
    <location>
        <begin position="276"/>
        <end position="317"/>
    </location>
</feature>
<comment type="subcellular location">
    <subcellularLocation>
        <location evidence="1">Membrane</location>
        <topology evidence="1">Multi-pass membrane protein</topology>
    </subcellularLocation>
</comment>
<dbReference type="Pfam" id="PF07690">
    <property type="entry name" value="MFS_1"/>
    <property type="match status" value="1"/>
</dbReference>
<dbReference type="GO" id="GO:0022857">
    <property type="term" value="F:transmembrane transporter activity"/>
    <property type="evidence" value="ECO:0007669"/>
    <property type="project" value="InterPro"/>
</dbReference>
<feature type="compositionally biased region" description="Polar residues" evidence="5">
    <location>
        <begin position="302"/>
        <end position="311"/>
    </location>
</feature>
<evidence type="ECO:0000256" key="5">
    <source>
        <dbReference type="SAM" id="MobiDB-lite"/>
    </source>
</evidence>
<comment type="caution">
    <text evidence="7">The sequence shown here is derived from an EMBL/GenBank/DDBJ whole genome shotgun (WGS) entry which is preliminary data.</text>
</comment>
<dbReference type="InterPro" id="IPR011701">
    <property type="entry name" value="MFS"/>
</dbReference>
<sequence length="525" mass="56729">MAQAEVLPTAFDLAFPERKRSKWSLPSSMRWRRAGNRPGGAAASTEDDPEFKLPKLTSLVIVLVTSGMLQISFFIIVSSSNAYAQHLGGTSTFSGLVIGIPTVFSGVALLPLLRLDQGGYRIPMHFACASALLGHILYALAYPANFLYLILIGRIVSGFALTYWMYSKRYCSDHRIVGLRRRTTLAGYLVLGQGIGFSLGPFIGGLLYKIGFGNTVFNGFTSPAWIMAAIWAVWWVFAATHFEDVPRATTNLAPVETAPVDEMVLPTISAPQNASALQVPESSKSRETIKAEGEAQVAEVATPTNAQSSAESLDRTPRRTRMTTAQFGVIATMCWFAMTCFFILGAFESNIPVFTAPIADFIYGPHAFNFSPYAAGNLIALGGVCTFPFLLANVFFARRLQDRFTLLAGTATGMAGLLVLLGTLAAREVTRVALFFAWFLVALGFNLASTVTLSLLSKQLPAHWNTRISVAIQYSNYTGRVTGAVWGGAGVAVGMETYVGLEIAIVGIGIAMFSVLWRQLKAKTG</sequence>
<feature type="transmembrane region" description="Helical" evidence="6">
    <location>
        <begin position="404"/>
        <end position="426"/>
    </location>
</feature>
<evidence type="ECO:0000313" key="8">
    <source>
        <dbReference type="Proteomes" id="UP000703269"/>
    </source>
</evidence>
<proteinExistence type="predicted"/>
<evidence type="ECO:0000256" key="6">
    <source>
        <dbReference type="SAM" id="Phobius"/>
    </source>
</evidence>
<dbReference type="GO" id="GO:0016020">
    <property type="term" value="C:membrane"/>
    <property type="evidence" value="ECO:0007669"/>
    <property type="project" value="UniProtKB-SubCell"/>
</dbReference>
<feature type="transmembrane region" description="Helical" evidence="6">
    <location>
        <begin position="477"/>
        <end position="495"/>
    </location>
</feature>
<reference evidence="7 8" key="1">
    <citation type="submission" date="2021-08" db="EMBL/GenBank/DDBJ databases">
        <title>Draft Genome Sequence of Phanerochaete sordida strain YK-624.</title>
        <authorList>
            <person name="Mori T."/>
            <person name="Dohra H."/>
            <person name="Suzuki T."/>
            <person name="Kawagishi H."/>
            <person name="Hirai H."/>
        </authorList>
    </citation>
    <scope>NUCLEOTIDE SEQUENCE [LARGE SCALE GENOMIC DNA]</scope>
    <source>
        <strain evidence="7 8">YK-624</strain>
    </source>
</reference>
<keyword evidence="8" id="KW-1185">Reference proteome</keyword>
<feature type="transmembrane region" description="Helical" evidence="6">
    <location>
        <begin position="378"/>
        <end position="397"/>
    </location>
</feature>
<feature type="transmembrane region" description="Helical" evidence="6">
    <location>
        <begin position="186"/>
        <end position="208"/>
    </location>
</feature>
<dbReference type="SUPFAM" id="SSF103473">
    <property type="entry name" value="MFS general substrate transporter"/>
    <property type="match status" value="1"/>
</dbReference>
<evidence type="ECO:0000313" key="7">
    <source>
        <dbReference type="EMBL" id="GJE94042.1"/>
    </source>
</evidence>
<keyword evidence="3 6" id="KW-1133">Transmembrane helix</keyword>
<evidence type="ECO:0000256" key="3">
    <source>
        <dbReference type="ARBA" id="ARBA00022989"/>
    </source>
</evidence>
<feature type="compositionally biased region" description="Basic and acidic residues" evidence="5">
    <location>
        <begin position="283"/>
        <end position="293"/>
    </location>
</feature>
<feature type="transmembrane region" description="Helical" evidence="6">
    <location>
        <begin position="146"/>
        <end position="166"/>
    </location>
</feature>
<feature type="transmembrane region" description="Helical" evidence="6">
    <location>
        <begin position="501"/>
        <end position="520"/>
    </location>
</feature>
<keyword evidence="4 6" id="KW-0472">Membrane</keyword>
<name>A0A9P3GE62_9APHY</name>
<evidence type="ECO:0000256" key="4">
    <source>
        <dbReference type="ARBA" id="ARBA00023136"/>
    </source>
</evidence>
<dbReference type="Gene3D" id="1.20.1250.20">
    <property type="entry name" value="MFS general substrate transporter like domains"/>
    <property type="match status" value="1"/>
</dbReference>
<feature type="transmembrane region" description="Helical" evidence="6">
    <location>
        <begin position="432"/>
        <end position="456"/>
    </location>
</feature>
<keyword evidence="2 6" id="KW-0812">Transmembrane</keyword>
<evidence type="ECO:0000256" key="1">
    <source>
        <dbReference type="ARBA" id="ARBA00004141"/>
    </source>
</evidence>
<dbReference type="Proteomes" id="UP000703269">
    <property type="component" value="Unassembled WGS sequence"/>
</dbReference>
<feature type="transmembrane region" description="Helical" evidence="6">
    <location>
        <begin position="122"/>
        <end position="140"/>
    </location>
</feature>
<evidence type="ECO:0000256" key="2">
    <source>
        <dbReference type="ARBA" id="ARBA00022692"/>
    </source>
</evidence>